<evidence type="ECO:0000313" key="1">
    <source>
        <dbReference type="EMBL" id="CAJ0559746.1"/>
    </source>
</evidence>
<sequence length="317" mass="35942">MAEGIDAQNLLKFTQNMAKSCAEEEDVTESHSYVYFAQKLDDFSAGTFNANFWDQVMPNFRSRDTIVRLILLPGSEALPDTDLAIYEELATNSTGFFDFEEWQNNTIPSVRATAINYGMCTPLVLADNCKTLSTTVDKSNCPQRYFPFLIPIFATERIIHIASTPFQSTNTAVSTSYHDFGEIYSTEPHYAYIALGKDINTVGELQSLFLQYFNIFEEVHEFREIQPVVIIMFDMVDQQLTYELNGIHAFWGTLMSHLVSTDVLLRIVYTVSQALPTATVDALEKVKADYPGYFDYEVNRMDDPFTTAAKYGMCSIV</sequence>
<reference evidence="1" key="1">
    <citation type="submission" date="2023-06" db="EMBL/GenBank/DDBJ databases">
        <authorList>
            <person name="Delattre M."/>
        </authorList>
    </citation>
    <scope>NUCLEOTIDE SEQUENCE</scope>
    <source>
        <strain evidence="1">AF72</strain>
    </source>
</reference>
<accession>A0AA36C5B7</accession>
<keyword evidence="2" id="KW-1185">Reference proteome</keyword>
<protein>
    <submittedName>
        <fullName evidence="1">Uncharacterized protein</fullName>
    </submittedName>
</protein>
<proteinExistence type="predicted"/>
<name>A0AA36C5B7_9BILA</name>
<organism evidence="1 2">
    <name type="scientific">Mesorhabditis spiculigera</name>
    <dbReference type="NCBI Taxonomy" id="96644"/>
    <lineage>
        <taxon>Eukaryota</taxon>
        <taxon>Metazoa</taxon>
        <taxon>Ecdysozoa</taxon>
        <taxon>Nematoda</taxon>
        <taxon>Chromadorea</taxon>
        <taxon>Rhabditida</taxon>
        <taxon>Rhabditina</taxon>
        <taxon>Rhabditomorpha</taxon>
        <taxon>Rhabditoidea</taxon>
        <taxon>Rhabditidae</taxon>
        <taxon>Mesorhabditinae</taxon>
        <taxon>Mesorhabditis</taxon>
    </lineage>
</organism>
<evidence type="ECO:0000313" key="2">
    <source>
        <dbReference type="Proteomes" id="UP001177023"/>
    </source>
</evidence>
<dbReference type="AlphaFoldDB" id="A0AA36C5B7"/>
<gene>
    <name evidence="1" type="ORF">MSPICULIGERA_LOCUS1363</name>
</gene>
<dbReference type="Proteomes" id="UP001177023">
    <property type="component" value="Unassembled WGS sequence"/>
</dbReference>
<comment type="caution">
    <text evidence="1">The sequence shown here is derived from an EMBL/GenBank/DDBJ whole genome shotgun (WGS) entry which is preliminary data.</text>
</comment>
<dbReference type="EMBL" id="CATQJA010000378">
    <property type="protein sequence ID" value="CAJ0559746.1"/>
    <property type="molecule type" value="Genomic_DNA"/>
</dbReference>
<feature type="non-terminal residue" evidence="1">
    <location>
        <position position="1"/>
    </location>
</feature>